<keyword evidence="2" id="KW-1133">Transmembrane helix</keyword>
<organism evidence="3 4">
    <name type="scientific">Halopelagius inordinatus</name>
    <dbReference type="NCBI Taxonomy" id="553467"/>
    <lineage>
        <taxon>Archaea</taxon>
        <taxon>Methanobacteriati</taxon>
        <taxon>Methanobacteriota</taxon>
        <taxon>Stenosarchaea group</taxon>
        <taxon>Halobacteria</taxon>
        <taxon>Halobacteriales</taxon>
        <taxon>Haloferacaceae</taxon>
    </lineage>
</organism>
<dbReference type="OrthoDB" id="299397at2157"/>
<evidence type="ECO:0000313" key="3">
    <source>
        <dbReference type="EMBL" id="SFG33821.1"/>
    </source>
</evidence>
<dbReference type="Pfam" id="PF26047">
    <property type="entry name" value="DUF8015"/>
    <property type="match status" value="1"/>
</dbReference>
<dbReference type="InterPro" id="IPR058328">
    <property type="entry name" value="DUF8015"/>
</dbReference>
<evidence type="ECO:0000313" key="4">
    <source>
        <dbReference type="Proteomes" id="UP000198876"/>
    </source>
</evidence>
<feature type="transmembrane region" description="Helical" evidence="2">
    <location>
        <begin position="33"/>
        <end position="51"/>
    </location>
</feature>
<dbReference type="Proteomes" id="UP000198876">
    <property type="component" value="Unassembled WGS sequence"/>
</dbReference>
<accession>A0A1I2R7C9</accession>
<sequence>MTGYYDYVLGLIPLALFGLTGTLHVAGLGVTQAVPIAAGVAAGIVGHALFVNGPVSEVAARTVESAAAADPRSNRNPSAPVDAD</sequence>
<gene>
    <name evidence="3" type="ORF">SAMN04488063_1728</name>
</gene>
<protein>
    <submittedName>
        <fullName evidence="3">Uncharacterized protein</fullName>
    </submittedName>
</protein>
<name>A0A1I2R7C9_9EURY</name>
<keyword evidence="4" id="KW-1185">Reference proteome</keyword>
<dbReference type="RefSeq" id="WP_092891259.1">
    <property type="nucleotide sequence ID" value="NZ_FOOQ01000002.1"/>
</dbReference>
<dbReference type="AlphaFoldDB" id="A0A1I2R7C9"/>
<evidence type="ECO:0000256" key="2">
    <source>
        <dbReference type="SAM" id="Phobius"/>
    </source>
</evidence>
<dbReference type="EMBL" id="FOOQ01000002">
    <property type="protein sequence ID" value="SFG33821.1"/>
    <property type="molecule type" value="Genomic_DNA"/>
</dbReference>
<proteinExistence type="predicted"/>
<keyword evidence="2" id="KW-0472">Membrane</keyword>
<feature type="transmembrane region" description="Helical" evidence="2">
    <location>
        <begin position="7"/>
        <end position="27"/>
    </location>
</feature>
<keyword evidence="2" id="KW-0812">Transmembrane</keyword>
<dbReference type="STRING" id="553467.SAMN04488063_1728"/>
<evidence type="ECO:0000256" key="1">
    <source>
        <dbReference type="SAM" id="MobiDB-lite"/>
    </source>
</evidence>
<feature type="region of interest" description="Disordered" evidence="1">
    <location>
        <begin position="64"/>
        <end position="84"/>
    </location>
</feature>
<reference evidence="4" key="1">
    <citation type="submission" date="2016-10" db="EMBL/GenBank/DDBJ databases">
        <authorList>
            <person name="Varghese N."/>
            <person name="Submissions S."/>
        </authorList>
    </citation>
    <scope>NUCLEOTIDE SEQUENCE [LARGE SCALE GENOMIC DNA]</scope>
    <source>
        <strain evidence="4">CGMCC 1.7739</strain>
    </source>
</reference>